<gene>
    <name evidence="1" type="ORF">GCM10009680_68140</name>
</gene>
<evidence type="ECO:0000313" key="1">
    <source>
        <dbReference type="EMBL" id="GAA1717160.1"/>
    </source>
</evidence>
<dbReference type="Proteomes" id="UP001499947">
    <property type="component" value="Unassembled WGS sequence"/>
</dbReference>
<accession>A0ABP4V3F9</accession>
<dbReference type="EMBL" id="BAAALR010000080">
    <property type="protein sequence ID" value="GAA1717160.1"/>
    <property type="molecule type" value="Genomic_DNA"/>
</dbReference>
<proteinExistence type="predicted"/>
<comment type="caution">
    <text evidence="1">The sequence shown here is derived from an EMBL/GenBank/DDBJ whole genome shotgun (WGS) entry which is preliminary data.</text>
</comment>
<reference evidence="2" key="1">
    <citation type="journal article" date="2019" name="Int. J. Syst. Evol. Microbiol.">
        <title>The Global Catalogue of Microorganisms (GCM) 10K type strain sequencing project: providing services to taxonomists for standard genome sequencing and annotation.</title>
        <authorList>
            <consortium name="The Broad Institute Genomics Platform"/>
            <consortium name="The Broad Institute Genome Sequencing Center for Infectious Disease"/>
            <person name="Wu L."/>
            <person name="Ma J."/>
        </authorList>
    </citation>
    <scope>NUCLEOTIDE SEQUENCE [LARGE SCALE GENOMIC DNA]</scope>
    <source>
        <strain evidence="2">JCM 13244</strain>
    </source>
</reference>
<name>A0ABP4V3F9_9ACTN</name>
<keyword evidence="2" id="KW-1185">Reference proteome</keyword>
<sequence>MDVLRKPVRGDDSIEETFTYPRKCHLTAASSEAVSPVGYAQVENTIEGATECKTYACDLRHVPKCGRNCRLRLRAIARLPAALIRHVVDVRNGGSEPEIPVVTAGKPFRVDGEIHPKA</sequence>
<evidence type="ECO:0000313" key="2">
    <source>
        <dbReference type="Proteomes" id="UP001499947"/>
    </source>
</evidence>
<protein>
    <submittedName>
        <fullName evidence="1">Uncharacterized protein</fullName>
    </submittedName>
</protein>
<organism evidence="1 2">
    <name type="scientific">Streptomyces yatensis</name>
    <dbReference type="NCBI Taxonomy" id="155177"/>
    <lineage>
        <taxon>Bacteria</taxon>
        <taxon>Bacillati</taxon>
        <taxon>Actinomycetota</taxon>
        <taxon>Actinomycetes</taxon>
        <taxon>Kitasatosporales</taxon>
        <taxon>Streptomycetaceae</taxon>
        <taxon>Streptomyces</taxon>
        <taxon>Streptomyces violaceusniger group</taxon>
    </lineage>
</organism>